<dbReference type="PROSITE" id="PS51257">
    <property type="entry name" value="PROKAR_LIPOPROTEIN"/>
    <property type="match status" value="1"/>
</dbReference>
<evidence type="ECO:0000313" key="1">
    <source>
        <dbReference type="EMBL" id="CAB4814807.1"/>
    </source>
</evidence>
<dbReference type="Pfam" id="PF01161">
    <property type="entry name" value="PBP"/>
    <property type="match status" value="1"/>
</dbReference>
<organism evidence="2">
    <name type="scientific">freshwater metagenome</name>
    <dbReference type="NCBI Taxonomy" id="449393"/>
    <lineage>
        <taxon>unclassified sequences</taxon>
        <taxon>metagenomes</taxon>
        <taxon>ecological metagenomes</taxon>
    </lineage>
</organism>
<dbReference type="EMBL" id="CAFBON010000196">
    <property type="protein sequence ID" value="CAB5000308.1"/>
    <property type="molecule type" value="Genomic_DNA"/>
</dbReference>
<dbReference type="InterPro" id="IPR036610">
    <property type="entry name" value="PEBP-like_sf"/>
</dbReference>
<dbReference type="EMBL" id="CAFAAJ010000133">
    <property type="protein sequence ID" value="CAB4814807.1"/>
    <property type="molecule type" value="Genomic_DNA"/>
</dbReference>
<dbReference type="PANTHER" id="PTHR30289">
    <property type="entry name" value="UNCHARACTERIZED PROTEIN YBCL-RELATED"/>
    <property type="match status" value="1"/>
</dbReference>
<reference evidence="2" key="1">
    <citation type="submission" date="2020-05" db="EMBL/GenBank/DDBJ databases">
        <authorList>
            <person name="Chiriac C."/>
            <person name="Salcher M."/>
            <person name="Ghai R."/>
            <person name="Kavagutti S V."/>
        </authorList>
    </citation>
    <scope>NUCLEOTIDE SEQUENCE</scope>
</reference>
<protein>
    <submittedName>
        <fullName evidence="2">Unannotated protein</fullName>
    </submittedName>
</protein>
<gene>
    <name evidence="1" type="ORF">UFOPK3001_01813</name>
    <name evidence="2" type="ORF">UFOPK3954_01699</name>
</gene>
<evidence type="ECO:0000313" key="2">
    <source>
        <dbReference type="EMBL" id="CAB5000308.1"/>
    </source>
</evidence>
<dbReference type="PANTHER" id="PTHR30289:SF1">
    <property type="entry name" value="PEBP (PHOSPHATIDYLETHANOLAMINE-BINDING PROTEIN) FAMILY PROTEIN"/>
    <property type="match status" value="1"/>
</dbReference>
<name>A0A6J7P5S7_9ZZZZ</name>
<dbReference type="InterPro" id="IPR008914">
    <property type="entry name" value="PEBP"/>
</dbReference>
<dbReference type="NCBIfam" id="TIGR00481">
    <property type="entry name" value="YbhB/YbcL family Raf kinase inhibitor-like protein"/>
    <property type="match status" value="1"/>
</dbReference>
<proteinExistence type="predicted"/>
<dbReference type="Gene3D" id="3.90.280.10">
    <property type="entry name" value="PEBP-like"/>
    <property type="match status" value="1"/>
</dbReference>
<dbReference type="SUPFAM" id="SSF49777">
    <property type="entry name" value="PEBP-like"/>
    <property type="match status" value="1"/>
</dbReference>
<dbReference type="InterPro" id="IPR005247">
    <property type="entry name" value="YbhB_YbcL/LppC-like"/>
</dbReference>
<accession>A0A6J7P5S7</accession>
<dbReference type="CDD" id="cd00865">
    <property type="entry name" value="PEBP_bact_arch"/>
    <property type="match status" value="1"/>
</dbReference>
<sequence>MRCRLALFSLAACTLLVGCASDGRGLRPENSGTKSIVKDTTAPTDETTDEFVDEFTDEFTDEMLPGEEGDGGDPSLSDLEGFDTMSMRTPFAQDAAIPVRFTCDGLNLSPAITWEGLPEGTVEVAIQVVDLEAEDYTHWVIAGLKPAAGGIGEGEVPVGAIQARNSKGTVGYDGLCPPKGSLHNYLFEVDALDSAITLAEGTDVETMLQAIGTATIQSTSMSGTFSR</sequence>
<dbReference type="AlphaFoldDB" id="A0A6J7P5S7"/>